<protein>
    <submittedName>
        <fullName evidence="1">Uncharacterized protein</fullName>
    </submittedName>
</protein>
<dbReference type="EMBL" id="OX459941">
    <property type="protein sequence ID" value="CAI9175976.1"/>
    <property type="molecule type" value="Genomic_DNA"/>
</dbReference>
<name>A0ABN8ZSV2_RANTA</name>
<organism evidence="1 2">
    <name type="scientific">Rangifer tarandus platyrhynchus</name>
    <name type="common">Svalbard reindeer</name>
    <dbReference type="NCBI Taxonomy" id="3082113"/>
    <lineage>
        <taxon>Eukaryota</taxon>
        <taxon>Metazoa</taxon>
        <taxon>Chordata</taxon>
        <taxon>Craniata</taxon>
        <taxon>Vertebrata</taxon>
        <taxon>Euteleostomi</taxon>
        <taxon>Mammalia</taxon>
        <taxon>Eutheria</taxon>
        <taxon>Laurasiatheria</taxon>
        <taxon>Artiodactyla</taxon>
        <taxon>Ruminantia</taxon>
        <taxon>Pecora</taxon>
        <taxon>Cervidae</taxon>
        <taxon>Odocoileinae</taxon>
        <taxon>Rangifer</taxon>
    </lineage>
</organism>
<gene>
    <name evidence="1" type="ORF">MRATA1EN1_LOCUS24938</name>
</gene>
<dbReference type="Proteomes" id="UP001176941">
    <property type="component" value="Chromosome 5"/>
</dbReference>
<evidence type="ECO:0000313" key="1">
    <source>
        <dbReference type="EMBL" id="CAI9175976.1"/>
    </source>
</evidence>
<evidence type="ECO:0000313" key="2">
    <source>
        <dbReference type="Proteomes" id="UP001176941"/>
    </source>
</evidence>
<reference evidence="1" key="1">
    <citation type="submission" date="2023-04" db="EMBL/GenBank/DDBJ databases">
        <authorList>
            <consortium name="ELIXIR-Norway"/>
        </authorList>
    </citation>
    <scope>NUCLEOTIDE SEQUENCE [LARGE SCALE GENOMIC DNA]</scope>
</reference>
<sequence>MCNLGPPAPLPQGSWKTSSVFRSPGPGLAWGTWRIPFLSMGPRETTVSASRSESGVSAHVQKNDVPAFILALSSPSVFPVQNVLPPALLQGSPWGFQGLRFCSWYE</sequence>
<accession>A0ABN8ZSV2</accession>
<keyword evidence="2" id="KW-1185">Reference proteome</keyword>
<proteinExistence type="predicted"/>